<evidence type="ECO:0000259" key="16">
    <source>
        <dbReference type="Pfam" id="PF00156"/>
    </source>
</evidence>
<sequence>MITIKDKKFVSLIPKDVLESRIEILAQQLNKEFKGKNPLLIGILNGSFMFLSELSKHLDFQCEISFVKVKSYENMHSSGLVTELIGLTENIENRDVIIVEDIVDTGLTLNRILPDFDKKKPNSIKIVTMLFKESAFKGNYRPDFKAFVIDDVFVAGYGLDYNGYGRNLNQIVKVSD</sequence>
<evidence type="ECO:0000256" key="11">
    <source>
        <dbReference type="ARBA" id="ARBA00022741"/>
    </source>
</evidence>
<keyword evidence="6 15" id="KW-0963">Cytoplasm</keyword>
<dbReference type="SUPFAM" id="SSF53271">
    <property type="entry name" value="PRTase-like"/>
    <property type="match status" value="1"/>
</dbReference>
<comment type="pathway">
    <text evidence="3 15">Purine metabolism; IMP biosynthesis via salvage pathway; IMP from hypoxanthine: step 1/1.</text>
</comment>
<dbReference type="STRING" id="1605367.AFM12_00045"/>
<dbReference type="GO" id="GO:0032263">
    <property type="term" value="P:GMP salvage"/>
    <property type="evidence" value="ECO:0007669"/>
    <property type="project" value="TreeGrafter"/>
</dbReference>
<evidence type="ECO:0000313" key="17">
    <source>
        <dbReference type="EMBL" id="KPM49087.1"/>
    </source>
</evidence>
<dbReference type="GO" id="GO:0005829">
    <property type="term" value="C:cytosol"/>
    <property type="evidence" value="ECO:0007669"/>
    <property type="project" value="TreeGrafter"/>
</dbReference>
<dbReference type="CDD" id="cd06223">
    <property type="entry name" value="PRTases_typeI"/>
    <property type="match status" value="1"/>
</dbReference>
<dbReference type="PANTHER" id="PTHR43340">
    <property type="entry name" value="HYPOXANTHINE-GUANINE PHOSPHORIBOSYLTRANSFERASE"/>
    <property type="match status" value="1"/>
</dbReference>
<dbReference type="GO" id="GO:0032264">
    <property type="term" value="P:IMP salvage"/>
    <property type="evidence" value="ECO:0007669"/>
    <property type="project" value="UniProtKB-UniPathway"/>
</dbReference>
<organism evidence="17 18">
    <name type="scientific">Jiulongibacter sediminis</name>
    <dbReference type="NCBI Taxonomy" id="1605367"/>
    <lineage>
        <taxon>Bacteria</taxon>
        <taxon>Pseudomonadati</taxon>
        <taxon>Bacteroidota</taxon>
        <taxon>Cytophagia</taxon>
        <taxon>Cytophagales</taxon>
        <taxon>Leadbetterellaceae</taxon>
        <taxon>Jiulongibacter</taxon>
    </lineage>
</organism>
<evidence type="ECO:0000256" key="1">
    <source>
        <dbReference type="ARBA" id="ARBA00001946"/>
    </source>
</evidence>
<gene>
    <name evidence="17" type="ORF">AFM12_00045</name>
</gene>
<name>A0A0P7BVV6_9BACT</name>
<dbReference type="InterPro" id="IPR000836">
    <property type="entry name" value="PRTase_dom"/>
</dbReference>
<comment type="cofactor">
    <cofactor evidence="1 15">
        <name>Mg(2+)</name>
        <dbReference type="ChEBI" id="CHEBI:18420"/>
    </cofactor>
</comment>
<evidence type="ECO:0000256" key="15">
    <source>
        <dbReference type="RuleBase" id="RU364099"/>
    </source>
</evidence>
<dbReference type="Gene3D" id="3.40.50.2020">
    <property type="match status" value="1"/>
</dbReference>
<dbReference type="GO" id="GO:0004422">
    <property type="term" value="F:hypoxanthine phosphoribosyltransferase activity"/>
    <property type="evidence" value="ECO:0007669"/>
    <property type="project" value="InterPro"/>
</dbReference>
<evidence type="ECO:0000256" key="4">
    <source>
        <dbReference type="ARBA" id="ARBA00008391"/>
    </source>
</evidence>
<keyword evidence="8 15" id="KW-0808">Transferase</keyword>
<evidence type="ECO:0000256" key="5">
    <source>
        <dbReference type="ARBA" id="ARBA00011895"/>
    </source>
</evidence>
<keyword evidence="11 15" id="KW-0547">Nucleotide-binding</keyword>
<reference evidence="17 18" key="1">
    <citation type="submission" date="2015-07" db="EMBL/GenBank/DDBJ databases">
        <title>The draft genome sequence of Leadbetterella sp. JN14-9.</title>
        <authorList>
            <person name="Liu Y."/>
            <person name="Du J."/>
            <person name="Shao Z."/>
        </authorList>
    </citation>
    <scope>NUCLEOTIDE SEQUENCE [LARGE SCALE GENOMIC DNA]</scope>
    <source>
        <strain evidence="17 18">JN14-9</strain>
    </source>
</reference>
<dbReference type="InterPro" id="IPR029057">
    <property type="entry name" value="PRTase-like"/>
</dbReference>
<dbReference type="UniPathway" id="UPA00591">
    <property type="reaction ID" value="UER00648"/>
</dbReference>
<dbReference type="GO" id="GO:0052657">
    <property type="term" value="F:guanine phosphoribosyltransferase activity"/>
    <property type="evidence" value="ECO:0007669"/>
    <property type="project" value="RHEA"/>
</dbReference>
<keyword evidence="18" id="KW-1185">Reference proteome</keyword>
<protein>
    <recommendedName>
        <fullName evidence="5 15">Hypoxanthine phosphoribosyltransferase</fullName>
        <ecNumber evidence="5 15">2.4.2.8</ecNumber>
    </recommendedName>
</protein>
<comment type="subcellular location">
    <subcellularLocation>
        <location evidence="2 15">Cytoplasm</location>
    </subcellularLocation>
</comment>
<keyword evidence="7 15" id="KW-0328">Glycosyltransferase</keyword>
<evidence type="ECO:0000256" key="2">
    <source>
        <dbReference type="ARBA" id="ARBA00004496"/>
    </source>
</evidence>
<keyword evidence="12 15" id="KW-0460">Magnesium</keyword>
<dbReference type="AlphaFoldDB" id="A0A0P7BVV6"/>
<dbReference type="GO" id="GO:0006166">
    <property type="term" value="P:purine ribonucleoside salvage"/>
    <property type="evidence" value="ECO:0007669"/>
    <property type="project" value="UniProtKB-KW"/>
</dbReference>
<dbReference type="GO" id="GO:0000166">
    <property type="term" value="F:nucleotide binding"/>
    <property type="evidence" value="ECO:0007669"/>
    <property type="project" value="UniProtKB-KW"/>
</dbReference>
<dbReference type="InterPro" id="IPR050408">
    <property type="entry name" value="HGPRT"/>
</dbReference>
<feature type="domain" description="Phosphoribosyltransferase" evidence="16">
    <location>
        <begin position="20"/>
        <end position="161"/>
    </location>
</feature>
<keyword evidence="9 15" id="KW-0479">Metal-binding</keyword>
<keyword evidence="10 15" id="KW-0660">Purine salvage</keyword>
<dbReference type="GO" id="GO:0006178">
    <property type="term" value="P:guanine salvage"/>
    <property type="evidence" value="ECO:0007669"/>
    <property type="project" value="TreeGrafter"/>
</dbReference>
<dbReference type="EC" id="2.4.2.8" evidence="5 15"/>
<evidence type="ECO:0000256" key="3">
    <source>
        <dbReference type="ARBA" id="ARBA00004669"/>
    </source>
</evidence>
<evidence type="ECO:0000256" key="14">
    <source>
        <dbReference type="ARBA" id="ARBA00049402"/>
    </source>
</evidence>
<evidence type="ECO:0000256" key="10">
    <source>
        <dbReference type="ARBA" id="ARBA00022726"/>
    </source>
</evidence>
<dbReference type="GO" id="GO:0046100">
    <property type="term" value="P:hypoxanthine metabolic process"/>
    <property type="evidence" value="ECO:0007669"/>
    <property type="project" value="TreeGrafter"/>
</dbReference>
<dbReference type="PATRIC" id="fig|1605367.3.peg.1329"/>
<evidence type="ECO:0000256" key="8">
    <source>
        <dbReference type="ARBA" id="ARBA00022679"/>
    </source>
</evidence>
<accession>A0A0P7BVV6</accession>
<evidence type="ECO:0000256" key="12">
    <source>
        <dbReference type="ARBA" id="ARBA00022842"/>
    </source>
</evidence>
<dbReference type="EMBL" id="LGTQ01000005">
    <property type="protein sequence ID" value="KPM49087.1"/>
    <property type="molecule type" value="Genomic_DNA"/>
</dbReference>
<evidence type="ECO:0000256" key="13">
    <source>
        <dbReference type="ARBA" id="ARBA00048811"/>
    </source>
</evidence>
<evidence type="ECO:0000256" key="6">
    <source>
        <dbReference type="ARBA" id="ARBA00022490"/>
    </source>
</evidence>
<dbReference type="Proteomes" id="UP000050454">
    <property type="component" value="Unassembled WGS sequence"/>
</dbReference>
<dbReference type="NCBIfam" id="TIGR01203">
    <property type="entry name" value="HGPRTase"/>
    <property type="match status" value="1"/>
</dbReference>
<evidence type="ECO:0000313" key="18">
    <source>
        <dbReference type="Proteomes" id="UP000050454"/>
    </source>
</evidence>
<comment type="caution">
    <text evidence="17">The sequence shown here is derived from an EMBL/GenBank/DDBJ whole genome shotgun (WGS) entry which is preliminary data.</text>
</comment>
<dbReference type="PANTHER" id="PTHR43340:SF1">
    <property type="entry name" value="HYPOXANTHINE PHOSPHORIBOSYLTRANSFERASE"/>
    <property type="match status" value="1"/>
</dbReference>
<proteinExistence type="inferred from homology"/>
<dbReference type="InterPro" id="IPR005904">
    <property type="entry name" value="Hxn_phspho_trans"/>
</dbReference>
<evidence type="ECO:0000256" key="9">
    <source>
        <dbReference type="ARBA" id="ARBA00022723"/>
    </source>
</evidence>
<comment type="catalytic activity">
    <reaction evidence="14">
        <text>IMP + diphosphate = hypoxanthine + 5-phospho-alpha-D-ribose 1-diphosphate</text>
        <dbReference type="Rhea" id="RHEA:17973"/>
        <dbReference type="ChEBI" id="CHEBI:17368"/>
        <dbReference type="ChEBI" id="CHEBI:33019"/>
        <dbReference type="ChEBI" id="CHEBI:58017"/>
        <dbReference type="ChEBI" id="CHEBI:58053"/>
        <dbReference type="EC" id="2.4.2.8"/>
    </reaction>
    <physiologicalReaction direction="right-to-left" evidence="14">
        <dbReference type="Rhea" id="RHEA:17975"/>
    </physiologicalReaction>
</comment>
<comment type="similarity">
    <text evidence="4 15">Belongs to the purine/pyrimidine phosphoribosyltransferase family.</text>
</comment>
<dbReference type="Pfam" id="PF00156">
    <property type="entry name" value="Pribosyltran"/>
    <property type="match status" value="1"/>
</dbReference>
<evidence type="ECO:0000256" key="7">
    <source>
        <dbReference type="ARBA" id="ARBA00022676"/>
    </source>
</evidence>
<dbReference type="GO" id="GO:0000287">
    <property type="term" value="F:magnesium ion binding"/>
    <property type="evidence" value="ECO:0007669"/>
    <property type="project" value="TreeGrafter"/>
</dbReference>
<dbReference type="OrthoDB" id="9802824at2"/>
<dbReference type="RefSeq" id="WP_055142931.1">
    <property type="nucleotide sequence ID" value="NZ_JXSZ01000005.1"/>
</dbReference>
<comment type="catalytic activity">
    <reaction evidence="13">
        <text>GMP + diphosphate = guanine + 5-phospho-alpha-D-ribose 1-diphosphate</text>
        <dbReference type="Rhea" id="RHEA:25424"/>
        <dbReference type="ChEBI" id="CHEBI:16235"/>
        <dbReference type="ChEBI" id="CHEBI:33019"/>
        <dbReference type="ChEBI" id="CHEBI:58017"/>
        <dbReference type="ChEBI" id="CHEBI:58115"/>
        <dbReference type="EC" id="2.4.2.8"/>
    </reaction>
    <physiologicalReaction direction="right-to-left" evidence="13">
        <dbReference type="Rhea" id="RHEA:25426"/>
    </physiologicalReaction>
</comment>